<sequence>MKQGIFRRLCGLLLAAVAVYGLTFGALALRGLRYVAPDTESWRMLPYIVPAARYEEETSVRYRQGM</sequence>
<comment type="caution">
    <text evidence="1">The sequence shown here is derived from an EMBL/GenBank/DDBJ whole genome shotgun (WGS) entry which is preliminary data.</text>
</comment>
<accession>A0A923LTU6</accession>
<evidence type="ECO:0000313" key="1">
    <source>
        <dbReference type="EMBL" id="MBC5725201.1"/>
    </source>
</evidence>
<gene>
    <name evidence="1" type="ORF">H8S45_06985</name>
</gene>
<reference evidence="1" key="1">
    <citation type="submission" date="2020-08" db="EMBL/GenBank/DDBJ databases">
        <title>Genome public.</title>
        <authorList>
            <person name="Liu C."/>
            <person name="Sun Q."/>
        </authorList>
    </citation>
    <scope>NUCLEOTIDE SEQUENCE</scope>
    <source>
        <strain evidence="1">NSJ-28</strain>
    </source>
</reference>
<evidence type="ECO:0000313" key="2">
    <source>
        <dbReference type="Proteomes" id="UP000606499"/>
    </source>
</evidence>
<organism evidence="1 2">
    <name type="scientific">Agathobaculum faecis</name>
    <dbReference type="NCBI Taxonomy" id="2763013"/>
    <lineage>
        <taxon>Bacteria</taxon>
        <taxon>Bacillati</taxon>
        <taxon>Bacillota</taxon>
        <taxon>Clostridia</taxon>
        <taxon>Eubacteriales</taxon>
        <taxon>Butyricicoccaceae</taxon>
        <taxon>Agathobaculum</taxon>
    </lineage>
</organism>
<protein>
    <submittedName>
        <fullName evidence="1">Uncharacterized protein</fullName>
    </submittedName>
</protein>
<dbReference type="EMBL" id="JACOPL010000005">
    <property type="protein sequence ID" value="MBC5725201.1"/>
    <property type="molecule type" value="Genomic_DNA"/>
</dbReference>
<keyword evidence="2" id="KW-1185">Reference proteome</keyword>
<dbReference type="Proteomes" id="UP000606499">
    <property type="component" value="Unassembled WGS sequence"/>
</dbReference>
<dbReference type="AlphaFoldDB" id="A0A923LTU6"/>
<proteinExistence type="predicted"/>
<dbReference type="RefSeq" id="WP_054327609.1">
    <property type="nucleotide sequence ID" value="NZ_JACOPL010000005.1"/>
</dbReference>
<name>A0A923LTU6_9FIRM</name>